<comment type="caution">
    <text evidence="9">The sequence shown here is derived from an EMBL/GenBank/DDBJ whole genome shotgun (WGS) entry which is preliminary data.</text>
</comment>
<evidence type="ECO:0000313" key="10">
    <source>
        <dbReference type="Proteomes" id="UP000315312"/>
    </source>
</evidence>
<dbReference type="PROSITE" id="PS51257">
    <property type="entry name" value="PROKAR_LIPOPROTEIN"/>
    <property type="match status" value="1"/>
</dbReference>
<evidence type="ECO:0000256" key="4">
    <source>
        <dbReference type="ARBA" id="ARBA00022960"/>
    </source>
</evidence>
<dbReference type="SUPFAM" id="SSF141523">
    <property type="entry name" value="L,D-transpeptidase catalytic domain-like"/>
    <property type="match status" value="1"/>
</dbReference>
<dbReference type="SUPFAM" id="SSF47090">
    <property type="entry name" value="PGBD-like"/>
    <property type="match status" value="1"/>
</dbReference>
<evidence type="ECO:0000256" key="6">
    <source>
        <dbReference type="ARBA" id="ARBA00023316"/>
    </source>
</evidence>
<reference evidence="9 10" key="1">
    <citation type="journal article" date="2015" name="Stand. Genomic Sci.">
        <title>Genomic Encyclopedia of Bacterial and Archaeal Type Strains, Phase III: the genomes of soil and plant-associated and newly described type strains.</title>
        <authorList>
            <person name="Whitman W.B."/>
            <person name="Woyke T."/>
            <person name="Klenk H.P."/>
            <person name="Zhou Y."/>
            <person name="Lilburn T.G."/>
            <person name="Beck B.J."/>
            <person name="De Vos P."/>
            <person name="Vandamme P."/>
            <person name="Eisen J.A."/>
            <person name="Garrity G."/>
            <person name="Hugenholtz P."/>
            <person name="Kyrpides N.C."/>
        </authorList>
    </citation>
    <scope>NUCLEOTIDE SEQUENCE [LARGE SCALE GENOMIC DNA]</scope>
    <source>
        <strain evidence="9 10">CGMCC 1.6844</strain>
    </source>
</reference>
<dbReference type="PANTHER" id="PTHR41533:SF2">
    <property type="entry name" value="BLR7131 PROTEIN"/>
    <property type="match status" value="1"/>
</dbReference>
<keyword evidence="5 7" id="KW-0573">Peptidoglycan synthesis</keyword>
<accession>A0A562KLF8</accession>
<dbReference type="InterPro" id="IPR036366">
    <property type="entry name" value="PGBDSf"/>
</dbReference>
<keyword evidence="10" id="KW-1185">Reference proteome</keyword>
<comment type="similarity">
    <text evidence="2">Belongs to the YkuD family.</text>
</comment>
<dbReference type="GO" id="GO:0008360">
    <property type="term" value="P:regulation of cell shape"/>
    <property type="evidence" value="ECO:0007669"/>
    <property type="project" value="UniProtKB-UniRule"/>
</dbReference>
<name>A0A562KLF8_9FLAO</name>
<dbReference type="Proteomes" id="UP000315312">
    <property type="component" value="Unassembled WGS sequence"/>
</dbReference>
<dbReference type="CDD" id="cd16913">
    <property type="entry name" value="YkuD_like"/>
    <property type="match status" value="1"/>
</dbReference>
<comment type="pathway">
    <text evidence="1 7">Cell wall biogenesis; peptidoglycan biosynthesis.</text>
</comment>
<gene>
    <name evidence="9" type="ORF">IP97_00747</name>
</gene>
<dbReference type="GO" id="GO:0016740">
    <property type="term" value="F:transferase activity"/>
    <property type="evidence" value="ECO:0007669"/>
    <property type="project" value="UniProtKB-KW"/>
</dbReference>
<evidence type="ECO:0000256" key="3">
    <source>
        <dbReference type="ARBA" id="ARBA00022679"/>
    </source>
</evidence>
<organism evidence="9 10">
    <name type="scientific">Flavobacterium cheniae</name>
    <dbReference type="NCBI Taxonomy" id="295428"/>
    <lineage>
        <taxon>Bacteria</taxon>
        <taxon>Pseudomonadati</taxon>
        <taxon>Bacteroidota</taxon>
        <taxon>Flavobacteriia</taxon>
        <taxon>Flavobacteriales</taxon>
        <taxon>Flavobacteriaceae</taxon>
        <taxon>Flavobacterium</taxon>
    </lineage>
</organism>
<feature type="domain" description="L,D-TPase catalytic" evidence="8">
    <location>
        <begin position="300"/>
        <end position="477"/>
    </location>
</feature>
<dbReference type="Pfam" id="PF01471">
    <property type="entry name" value="PG_binding_1"/>
    <property type="match status" value="1"/>
</dbReference>
<dbReference type="PROSITE" id="PS52029">
    <property type="entry name" value="LD_TPASE"/>
    <property type="match status" value="1"/>
</dbReference>
<evidence type="ECO:0000256" key="7">
    <source>
        <dbReference type="PROSITE-ProRule" id="PRU01373"/>
    </source>
</evidence>
<dbReference type="InterPro" id="IPR005490">
    <property type="entry name" value="LD_TPept_cat_dom"/>
</dbReference>
<dbReference type="Pfam" id="PF20142">
    <property type="entry name" value="Scaffold"/>
    <property type="match status" value="1"/>
</dbReference>
<dbReference type="InterPro" id="IPR038063">
    <property type="entry name" value="Transpep_catalytic_dom"/>
</dbReference>
<dbReference type="GO" id="GO:0009252">
    <property type="term" value="P:peptidoglycan biosynthetic process"/>
    <property type="evidence" value="ECO:0007669"/>
    <property type="project" value="UniProtKB-UniPathway"/>
</dbReference>
<sequence>MKKITFLLLILSIISCKKEALPVAFDNSIIKDTVLNVIIRPVHPDLLSEKSDSLKLYYQKFNFHEIWYLDENRKDLINEIKFCYEDGLNPNDYEIKIIEDLESKRAKLNDEDIVKYDILLTETFEKLANHLHKGKLNPKELYTDWDLKPKEIALSPLLEKGVKEKTIASTFKDLKPNHIVYQLLKKSLFEIDKFPNVTFEKIAVKNKIVVNDTLPEMVKIKKRLAYWKDYKNKDSIITWAYDTLTLKAVKRFQARHGLAPDGVIGIGTLRALNTTKNERIEQIFANLERWKWYPSDLGKQYLIANIPDYMLHYVIDNDTVASHKIVVGTPKRKTPILSSKLSNFVFNPTWTIPPTIIKEDLTPDASKNRNYFPSRKLTIYNSQGKEVSPYEWNPARANNYKYVQKPGYNNSLGLVKFNFANRHSVYLHDTNHREYFVKTYRSLSSGCVRVENPLVLTKQILTKTNPNKWDNNEIDSIIKLEKTKTVSVKDTVNVYLFYWTSWIENDKLQFRDDIYELDKALFLKLRD</sequence>
<dbReference type="Pfam" id="PF03734">
    <property type="entry name" value="YkuD"/>
    <property type="match status" value="1"/>
</dbReference>
<dbReference type="InterPro" id="IPR052905">
    <property type="entry name" value="LD-transpeptidase_YkuD-like"/>
</dbReference>
<evidence type="ECO:0000256" key="1">
    <source>
        <dbReference type="ARBA" id="ARBA00004752"/>
    </source>
</evidence>
<dbReference type="InterPro" id="IPR036365">
    <property type="entry name" value="PGBD-like_sf"/>
</dbReference>
<evidence type="ECO:0000256" key="5">
    <source>
        <dbReference type="ARBA" id="ARBA00022984"/>
    </source>
</evidence>
<evidence type="ECO:0000256" key="2">
    <source>
        <dbReference type="ARBA" id="ARBA00005992"/>
    </source>
</evidence>
<dbReference type="AlphaFoldDB" id="A0A562KLF8"/>
<evidence type="ECO:0000313" key="9">
    <source>
        <dbReference type="EMBL" id="TWH96212.1"/>
    </source>
</evidence>
<evidence type="ECO:0000259" key="8">
    <source>
        <dbReference type="PROSITE" id="PS52029"/>
    </source>
</evidence>
<dbReference type="Gene3D" id="2.40.440.10">
    <property type="entry name" value="L,D-transpeptidase catalytic domain-like"/>
    <property type="match status" value="1"/>
</dbReference>
<dbReference type="InterPro" id="IPR002477">
    <property type="entry name" value="Peptidoglycan-bd-like"/>
</dbReference>
<keyword evidence="4 7" id="KW-0133">Cell shape</keyword>
<keyword evidence="3" id="KW-0808">Transferase</keyword>
<dbReference type="UniPathway" id="UPA00219"/>
<dbReference type="InterPro" id="IPR045380">
    <property type="entry name" value="LD_TPept_scaffold_dom"/>
</dbReference>
<dbReference type="RefSeq" id="WP_158633788.1">
    <property type="nucleotide sequence ID" value="NZ_SNZC01000002.1"/>
</dbReference>
<protein>
    <submittedName>
        <fullName evidence="9">Murein L,D-transpeptidase YcbB/YkuD</fullName>
    </submittedName>
</protein>
<keyword evidence="6 7" id="KW-0961">Cell wall biogenesis/degradation</keyword>
<dbReference type="GO" id="GO:0004180">
    <property type="term" value="F:carboxypeptidase activity"/>
    <property type="evidence" value="ECO:0007669"/>
    <property type="project" value="UniProtKB-ARBA"/>
</dbReference>
<feature type="active site" description="Nucleophile" evidence="7">
    <location>
        <position position="447"/>
    </location>
</feature>
<dbReference type="PANTHER" id="PTHR41533">
    <property type="entry name" value="L,D-TRANSPEPTIDASE HI_1667-RELATED"/>
    <property type="match status" value="1"/>
</dbReference>
<dbReference type="Gene3D" id="1.10.101.10">
    <property type="entry name" value="PGBD-like superfamily/PGBD"/>
    <property type="match status" value="1"/>
</dbReference>
<dbReference type="GO" id="GO:0071555">
    <property type="term" value="P:cell wall organization"/>
    <property type="evidence" value="ECO:0007669"/>
    <property type="project" value="UniProtKB-UniRule"/>
</dbReference>
<feature type="active site" description="Proton donor/acceptor" evidence="7">
    <location>
        <position position="428"/>
    </location>
</feature>
<proteinExistence type="inferred from homology"/>
<dbReference type="EMBL" id="VLKM01000003">
    <property type="protein sequence ID" value="TWH96212.1"/>
    <property type="molecule type" value="Genomic_DNA"/>
</dbReference>